<dbReference type="CDD" id="cd00158">
    <property type="entry name" value="RHOD"/>
    <property type="match status" value="1"/>
</dbReference>
<dbReference type="InterPro" id="IPR001763">
    <property type="entry name" value="Rhodanese-like_dom"/>
</dbReference>
<dbReference type="SUPFAM" id="SSF52821">
    <property type="entry name" value="Rhodanese/Cell cycle control phosphatase"/>
    <property type="match status" value="1"/>
</dbReference>
<evidence type="ECO:0000313" key="2">
    <source>
        <dbReference type="EMBL" id="BCY29424.1"/>
    </source>
</evidence>
<dbReference type="Proteomes" id="UP000825258">
    <property type="component" value="Chromosome"/>
</dbReference>
<dbReference type="SMART" id="SM00450">
    <property type="entry name" value="RHOD"/>
    <property type="match status" value="1"/>
</dbReference>
<organism evidence="2 3">
    <name type="scientific">Flavobacterium okayamense</name>
    <dbReference type="NCBI Taxonomy" id="2830782"/>
    <lineage>
        <taxon>Bacteria</taxon>
        <taxon>Pseudomonadati</taxon>
        <taxon>Bacteroidota</taxon>
        <taxon>Flavobacteriia</taxon>
        <taxon>Flavobacteriales</taxon>
        <taxon>Flavobacteriaceae</taxon>
        <taxon>Flavobacterium</taxon>
    </lineage>
</organism>
<feature type="domain" description="Rhodanese" evidence="1">
    <location>
        <begin position="39"/>
        <end position="125"/>
    </location>
</feature>
<sequence>MKKLVLGITSIILMAVSCVNQKQEGVVVASPEAFEQKMQESNVQVLDVRTAGEYAEGHIGDATNVDVLQDDFQDKVANLDKDKPVMVYCKMGGRSAKAAGILKEMGFKDVTDLEGGYSAWKASGK</sequence>
<evidence type="ECO:0000313" key="3">
    <source>
        <dbReference type="Proteomes" id="UP000825258"/>
    </source>
</evidence>
<dbReference type="PANTHER" id="PTHR45431">
    <property type="entry name" value="RHODANESE-LIKE DOMAIN-CONTAINING PROTEIN 15, CHLOROPLASTIC"/>
    <property type="match status" value="1"/>
</dbReference>
<dbReference type="InterPro" id="IPR052367">
    <property type="entry name" value="Thiosulfate_ST/Rhodanese-like"/>
</dbReference>
<name>A0ABM7S7F6_9FLAO</name>
<dbReference type="Gene3D" id="3.40.250.10">
    <property type="entry name" value="Rhodanese-like domain"/>
    <property type="match status" value="1"/>
</dbReference>
<accession>A0ABM7S7F6</accession>
<evidence type="ECO:0000259" key="1">
    <source>
        <dbReference type="PROSITE" id="PS50206"/>
    </source>
</evidence>
<dbReference type="Pfam" id="PF00581">
    <property type="entry name" value="Rhodanese"/>
    <property type="match status" value="1"/>
</dbReference>
<protein>
    <recommendedName>
        <fullName evidence="1">Rhodanese domain-containing protein</fullName>
    </recommendedName>
</protein>
<dbReference type="PROSITE" id="PS50206">
    <property type="entry name" value="RHODANESE_3"/>
    <property type="match status" value="1"/>
</dbReference>
<dbReference type="RefSeq" id="WP_221258504.1">
    <property type="nucleotide sequence ID" value="NZ_AP024749.1"/>
</dbReference>
<reference evidence="2 3" key="1">
    <citation type="submission" date="2021-06" db="EMBL/GenBank/DDBJ databases">
        <title>Whole genome sequences of Flavobacterium sp. KK2020170 and assembly.</title>
        <authorList>
            <person name="Kitahara K."/>
            <person name="Miyoshi S."/>
            <person name="Uesaka K."/>
        </authorList>
    </citation>
    <scope>NUCLEOTIDE SEQUENCE [LARGE SCALE GENOMIC DNA]</scope>
    <source>
        <strain evidence="2 3">KK2020170</strain>
    </source>
</reference>
<dbReference type="PROSITE" id="PS51257">
    <property type="entry name" value="PROKAR_LIPOPROTEIN"/>
    <property type="match status" value="1"/>
</dbReference>
<dbReference type="EMBL" id="AP024749">
    <property type="protein sequence ID" value="BCY29424.1"/>
    <property type="molecule type" value="Genomic_DNA"/>
</dbReference>
<dbReference type="PANTHER" id="PTHR45431:SF3">
    <property type="entry name" value="RHODANESE-LIKE DOMAIN-CONTAINING PROTEIN 15, CHLOROPLASTIC"/>
    <property type="match status" value="1"/>
</dbReference>
<keyword evidence="3" id="KW-1185">Reference proteome</keyword>
<dbReference type="InterPro" id="IPR036873">
    <property type="entry name" value="Rhodanese-like_dom_sf"/>
</dbReference>
<gene>
    <name evidence="2" type="ORF">KK2020170_22920</name>
</gene>
<proteinExistence type="predicted"/>